<dbReference type="InterPro" id="IPR002048">
    <property type="entry name" value="EF_hand_dom"/>
</dbReference>
<dbReference type="Pfam" id="PF13499">
    <property type="entry name" value="EF-hand_7"/>
    <property type="match status" value="1"/>
</dbReference>
<evidence type="ECO:0000256" key="3">
    <source>
        <dbReference type="ARBA" id="ARBA00022692"/>
    </source>
</evidence>
<dbReference type="GO" id="GO:0005509">
    <property type="term" value="F:calcium ion binding"/>
    <property type="evidence" value="ECO:0007669"/>
    <property type="project" value="InterPro"/>
</dbReference>
<keyword evidence="10 11" id="KW-0472">Membrane</keyword>
<evidence type="ECO:0000256" key="2">
    <source>
        <dbReference type="ARBA" id="ARBA00022630"/>
    </source>
</evidence>
<dbReference type="FunFam" id="3.40.50.80:FF:000012">
    <property type="entry name" value="NADPH oxidase, isoform B"/>
    <property type="match status" value="1"/>
</dbReference>
<dbReference type="Gene3D" id="1.10.238.10">
    <property type="entry name" value="EF-hand"/>
    <property type="match status" value="1"/>
</dbReference>
<reference evidence="14" key="2">
    <citation type="submission" date="2025-09" db="UniProtKB">
        <authorList>
            <consortium name="Ensembl"/>
        </authorList>
    </citation>
    <scope>IDENTIFICATION</scope>
</reference>
<dbReference type="CDD" id="cd00051">
    <property type="entry name" value="EFh"/>
    <property type="match status" value="2"/>
</dbReference>
<protein>
    <submittedName>
        <fullName evidence="14">NADPH oxidase 5</fullName>
    </submittedName>
</protein>
<dbReference type="SMART" id="SM00054">
    <property type="entry name" value="EFh"/>
    <property type="match status" value="3"/>
</dbReference>
<dbReference type="InterPro" id="IPR011992">
    <property type="entry name" value="EF-hand-dom_pair"/>
</dbReference>
<evidence type="ECO:0000256" key="5">
    <source>
        <dbReference type="ARBA" id="ARBA00022827"/>
    </source>
</evidence>
<keyword evidence="6" id="KW-0106">Calcium</keyword>
<dbReference type="FunFam" id="1.10.238.10:FF:000210">
    <property type="entry name" value="NADPH oxidase 5 isoform X2"/>
    <property type="match status" value="1"/>
</dbReference>
<keyword evidence="2" id="KW-0285">Flavoprotein</keyword>
<accession>A0A8C2WF50</accession>
<dbReference type="InterPro" id="IPR013112">
    <property type="entry name" value="FAD-bd_8"/>
</dbReference>
<dbReference type="SUPFAM" id="SSF63380">
    <property type="entry name" value="Riboflavin synthase domain-like"/>
    <property type="match status" value="1"/>
</dbReference>
<reference evidence="14" key="1">
    <citation type="submission" date="2025-08" db="UniProtKB">
        <authorList>
            <consortium name="Ensembl"/>
        </authorList>
    </citation>
    <scope>IDENTIFICATION</scope>
</reference>
<feature type="domain" description="FAD-binding FR-type" evidence="13">
    <location>
        <begin position="406"/>
        <end position="540"/>
    </location>
</feature>
<feature type="transmembrane region" description="Helical" evidence="11">
    <location>
        <begin position="244"/>
        <end position="263"/>
    </location>
</feature>
<dbReference type="SFLD" id="SFLDG01168">
    <property type="entry name" value="Ferric_reductase_subgroup_(FRE"/>
    <property type="match status" value="1"/>
</dbReference>
<evidence type="ECO:0000259" key="12">
    <source>
        <dbReference type="PROSITE" id="PS50222"/>
    </source>
</evidence>
<dbReference type="GO" id="GO:0006952">
    <property type="term" value="P:defense response"/>
    <property type="evidence" value="ECO:0007669"/>
    <property type="project" value="TreeGrafter"/>
</dbReference>
<evidence type="ECO:0000256" key="8">
    <source>
        <dbReference type="ARBA" id="ARBA00022989"/>
    </source>
</evidence>
<name>A0A8C2WF50_CYCLU</name>
<evidence type="ECO:0000256" key="1">
    <source>
        <dbReference type="ARBA" id="ARBA00004141"/>
    </source>
</evidence>
<dbReference type="Gene3D" id="2.40.30.10">
    <property type="entry name" value="Translation factors"/>
    <property type="match status" value="1"/>
</dbReference>
<dbReference type="InterPro" id="IPR018247">
    <property type="entry name" value="EF_Hand_1_Ca_BS"/>
</dbReference>
<dbReference type="PROSITE" id="PS51384">
    <property type="entry name" value="FAD_FR"/>
    <property type="match status" value="1"/>
</dbReference>
<dbReference type="CDD" id="cd06186">
    <property type="entry name" value="NOX_Duox_like_FAD_NADP"/>
    <property type="match status" value="1"/>
</dbReference>
<dbReference type="InterPro" id="IPR017938">
    <property type="entry name" value="Riboflavin_synthase-like_b-brl"/>
</dbReference>
<keyword evidence="15" id="KW-1185">Reference proteome</keyword>
<dbReference type="SUPFAM" id="SSF52343">
    <property type="entry name" value="Ferredoxin reductase-like, C-terminal NADP-linked domain"/>
    <property type="match status" value="1"/>
</dbReference>
<dbReference type="PROSITE" id="PS50222">
    <property type="entry name" value="EF_HAND_2"/>
    <property type="match status" value="3"/>
</dbReference>
<keyword evidence="9" id="KW-0560">Oxidoreductase</keyword>
<dbReference type="PANTHER" id="PTHR11972:SF58">
    <property type="entry name" value="NADPH OXIDASE 5"/>
    <property type="match status" value="1"/>
</dbReference>
<dbReference type="AlphaFoldDB" id="A0A8C2WF50"/>
<feature type="domain" description="EF-hand" evidence="12">
    <location>
        <begin position="131"/>
        <end position="166"/>
    </location>
</feature>
<feature type="transmembrane region" description="Helical" evidence="11">
    <location>
        <begin position="370"/>
        <end position="388"/>
    </location>
</feature>
<dbReference type="SFLD" id="SFLDS00052">
    <property type="entry name" value="Ferric_Reductase_Domain"/>
    <property type="match status" value="1"/>
</dbReference>
<keyword evidence="4" id="KW-0479">Metal-binding</keyword>
<evidence type="ECO:0000313" key="15">
    <source>
        <dbReference type="Proteomes" id="UP000694565"/>
    </source>
</evidence>
<evidence type="ECO:0000256" key="10">
    <source>
        <dbReference type="ARBA" id="ARBA00023136"/>
    </source>
</evidence>
<dbReference type="InterPro" id="IPR013130">
    <property type="entry name" value="Fe3_Rdtase_TM_dom"/>
</dbReference>
<evidence type="ECO:0000259" key="13">
    <source>
        <dbReference type="PROSITE" id="PS51384"/>
    </source>
</evidence>
<dbReference type="Ensembl" id="ENSCLMT00005000513.1">
    <property type="protein sequence ID" value="ENSCLMP00005000491.1"/>
    <property type="gene ID" value="ENSCLMG00005000163.1"/>
</dbReference>
<dbReference type="InterPro" id="IPR017927">
    <property type="entry name" value="FAD-bd_FR_type"/>
</dbReference>
<feature type="domain" description="EF-hand" evidence="12">
    <location>
        <begin position="87"/>
        <end position="122"/>
    </location>
</feature>
<dbReference type="InterPro" id="IPR039261">
    <property type="entry name" value="FNR_nucleotide-bd"/>
</dbReference>
<dbReference type="SUPFAM" id="SSF47473">
    <property type="entry name" value="EF-hand"/>
    <property type="match status" value="1"/>
</dbReference>
<dbReference type="Proteomes" id="UP000694565">
    <property type="component" value="Unplaced"/>
</dbReference>
<feature type="transmembrane region" description="Helical" evidence="11">
    <location>
        <begin position="283"/>
        <end position="304"/>
    </location>
</feature>
<dbReference type="InterPro" id="IPR013121">
    <property type="entry name" value="Fe_red_NAD-bd_6"/>
</dbReference>
<evidence type="ECO:0000256" key="7">
    <source>
        <dbReference type="ARBA" id="ARBA00022857"/>
    </source>
</evidence>
<sequence length="727" mass="84301">MKYNEQLGCFSSMSLDEDARWLDWVTNQFESIAGDDQEIDLEEFKTALKVKESFFAERFFALFDSDGSSSISLDELLKALDLLIHGSETDKLKFLFQVYDVDGSGSIDPDELRTVLKSCLRESAISLPEEKLDDLTLALFESADKDNSGSITFEELKAELENFPEVMENLTISAANWLKPPQEEQQKQGAPRYLTRAYWLNNSRKLLFLVLYTFLSVLLFITAMMQHRPGGGWFMVAKGCGQCLNFNCTFIMVLMLRRFLTWLRATWVVRVLPLDQNILLHQIVGYAILCYTLVHTTAHIFNFVQLSQSGDYRLWEYLLTTRPGIGWVKGTASLTGVVLQLVICLMVLCSSTFVRRSGHFEVFYWSHLSYMWIWSLLMVHCANFWKWFVFPGLLFLLEKIVGLAVSRMGGLYVVEVNLLPSKVTHLVIKRPQFFHFKPGDYVYINIPTIAKYEWHPFTISSAPEQSESLWLHIRSMGQWTNRLYEYFRQPESRDLNPKRLEASLRTRRQRRKVSAKFGENHRFCNIKCYIDGPYGTPTRQIFTSEHAVLIGAGIGITPFASILQSIMYRMRKQNCPSCNYSWCENIKDSEMKLRKVDFIWINRDQKSFEWFVSLLTKLEMDQADEEPEGRFLEMHMYMTSALSKNDMKAIGLQMALDLLAKKEKKDSITGLRTRTQPGRPEWGKVFQKMSEENKGKVHVFYCGSTALAKVIKAQCEVFSFNFYKENF</sequence>
<evidence type="ECO:0000313" key="14">
    <source>
        <dbReference type="Ensembl" id="ENSCLMP00005000491.1"/>
    </source>
</evidence>
<keyword evidence="5" id="KW-0274">FAD</keyword>
<evidence type="ECO:0000256" key="11">
    <source>
        <dbReference type="SAM" id="Phobius"/>
    </source>
</evidence>
<dbReference type="FunFam" id="2.40.30.10:FF:000056">
    <property type="entry name" value="NADPH oxidase 5"/>
    <property type="match status" value="1"/>
</dbReference>
<dbReference type="SFLD" id="SFLDG01169">
    <property type="entry name" value="NADPH_oxidase_subgroup_(NOX)"/>
    <property type="match status" value="1"/>
</dbReference>
<dbReference type="GeneTree" id="ENSGT00940000162591"/>
<dbReference type="Pfam" id="PF08030">
    <property type="entry name" value="NAD_binding_6"/>
    <property type="match status" value="1"/>
</dbReference>
<dbReference type="Pfam" id="PF01794">
    <property type="entry name" value="Ferric_reduct"/>
    <property type="match status" value="1"/>
</dbReference>
<dbReference type="GO" id="GO:0043020">
    <property type="term" value="C:NADPH oxidase complex"/>
    <property type="evidence" value="ECO:0007669"/>
    <property type="project" value="TreeGrafter"/>
</dbReference>
<keyword evidence="8 11" id="KW-1133">Transmembrane helix</keyword>
<feature type="domain" description="EF-hand" evidence="12">
    <location>
        <begin position="51"/>
        <end position="86"/>
    </location>
</feature>
<dbReference type="PANTHER" id="PTHR11972">
    <property type="entry name" value="NADPH OXIDASE"/>
    <property type="match status" value="1"/>
</dbReference>
<organism evidence="14 15">
    <name type="scientific">Cyclopterus lumpus</name>
    <name type="common">Lumpsucker</name>
    <dbReference type="NCBI Taxonomy" id="8103"/>
    <lineage>
        <taxon>Eukaryota</taxon>
        <taxon>Metazoa</taxon>
        <taxon>Chordata</taxon>
        <taxon>Craniata</taxon>
        <taxon>Vertebrata</taxon>
        <taxon>Euteleostomi</taxon>
        <taxon>Actinopterygii</taxon>
        <taxon>Neopterygii</taxon>
        <taxon>Teleostei</taxon>
        <taxon>Neoteleostei</taxon>
        <taxon>Acanthomorphata</taxon>
        <taxon>Eupercaria</taxon>
        <taxon>Perciformes</taxon>
        <taxon>Cottioidei</taxon>
        <taxon>Cottales</taxon>
        <taxon>Cyclopteridae</taxon>
        <taxon>Cyclopterus</taxon>
    </lineage>
</organism>
<comment type="subcellular location">
    <subcellularLocation>
        <location evidence="1">Membrane</location>
        <topology evidence="1">Multi-pass membrane protein</topology>
    </subcellularLocation>
</comment>
<dbReference type="PROSITE" id="PS00018">
    <property type="entry name" value="EF_HAND_1"/>
    <property type="match status" value="2"/>
</dbReference>
<keyword evidence="3 11" id="KW-0812">Transmembrane</keyword>
<dbReference type="Gene3D" id="3.40.50.80">
    <property type="entry name" value="Nucleotide-binding domain of ferredoxin-NADP reductase (FNR) module"/>
    <property type="match status" value="1"/>
</dbReference>
<proteinExistence type="predicted"/>
<evidence type="ECO:0000256" key="4">
    <source>
        <dbReference type="ARBA" id="ARBA00022723"/>
    </source>
</evidence>
<feature type="transmembrane region" description="Helical" evidence="11">
    <location>
        <begin position="206"/>
        <end position="224"/>
    </location>
</feature>
<evidence type="ECO:0000256" key="9">
    <source>
        <dbReference type="ARBA" id="ARBA00023002"/>
    </source>
</evidence>
<evidence type="ECO:0000256" key="6">
    <source>
        <dbReference type="ARBA" id="ARBA00022837"/>
    </source>
</evidence>
<keyword evidence="7" id="KW-0521">NADP</keyword>
<dbReference type="GO" id="GO:0042554">
    <property type="term" value="P:superoxide anion generation"/>
    <property type="evidence" value="ECO:0007669"/>
    <property type="project" value="TreeGrafter"/>
</dbReference>
<dbReference type="Pfam" id="PF08022">
    <property type="entry name" value="FAD_binding_8"/>
    <property type="match status" value="1"/>
</dbReference>
<dbReference type="InterPro" id="IPR050369">
    <property type="entry name" value="RBOH/FRE"/>
</dbReference>
<dbReference type="GO" id="GO:0016175">
    <property type="term" value="F:superoxide-generating NAD(P)H oxidase activity"/>
    <property type="evidence" value="ECO:0007669"/>
    <property type="project" value="TreeGrafter"/>
</dbReference>
<feature type="transmembrane region" description="Helical" evidence="11">
    <location>
        <begin position="324"/>
        <end position="349"/>
    </location>
</feature>